<name>A0A927L3X7_9ACTN</name>
<reference evidence="2" key="1">
    <citation type="submission" date="2020-09" db="EMBL/GenBank/DDBJ databases">
        <title>Streptomyces canutascabiei sp. nov., which causes potato common scab and is distributed across the world.</title>
        <authorList>
            <person name="Nguyen H.P."/>
            <person name="Weisberg A.J."/>
            <person name="Chang J.H."/>
            <person name="Clarke C.R."/>
        </authorList>
    </citation>
    <scope>NUCLEOTIDE SEQUENCE</scope>
    <source>
        <strain evidence="2">ID-01-6.2a</strain>
    </source>
</reference>
<proteinExistence type="predicted"/>
<evidence type="ECO:0000313" key="2">
    <source>
        <dbReference type="EMBL" id="MBD9723444.1"/>
    </source>
</evidence>
<gene>
    <name evidence="2" type="ORF">IHE70_09340</name>
</gene>
<organism evidence="2 3">
    <name type="scientific">Streptomyces caniscabiei</name>
    <dbReference type="NCBI Taxonomy" id="2746961"/>
    <lineage>
        <taxon>Bacteria</taxon>
        <taxon>Bacillati</taxon>
        <taxon>Actinomycetota</taxon>
        <taxon>Actinomycetes</taxon>
        <taxon>Kitasatosporales</taxon>
        <taxon>Streptomycetaceae</taxon>
        <taxon>Streptomyces</taxon>
    </lineage>
</organism>
<dbReference type="Proteomes" id="UP000661025">
    <property type="component" value="Unassembled WGS sequence"/>
</dbReference>
<sequence>MFQRPVNRIEPKLPAAAYKTYELAAPVATHWRKASCAEVDCPRYLNGWRVHVEQIGPELTHAAKTSGRRFQEMRVAEGQTYLVFEAGQSCFQVSEHRRLIDPEQPPLYIVRDGDWRGNPRRTDARRHARPEHWVEDFAEHQGRLADAHRQG</sequence>
<comment type="caution">
    <text evidence="2">The sequence shown here is derived from an EMBL/GenBank/DDBJ whole genome shotgun (WGS) entry which is preliminary data.</text>
</comment>
<feature type="region of interest" description="Disordered" evidence="1">
    <location>
        <begin position="112"/>
        <end position="151"/>
    </location>
</feature>
<evidence type="ECO:0000313" key="3">
    <source>
        <dbReference type="Proteomes" id="UP000661025"/>
    </source>
</evidence>
<dbReference type="RefSeq" id="WP_192360311.1">
    <property type="nucleotide sequence ID" value="NZ_CP119182.1"/>
</dbReference>
<dbReference type="AlphaFoldDB" id="A0A927L3X7"/>
<protein>
    <submittedName>
        <fullName evidence="2">Uncharacterized protein</fullName>
    </submittedName>
</protein>
<evidence type="ECO:0000256" key="1">
    <source>
        <dbReference type="SAM" id="MobiDB-lite"/>
    </source>
</evidence>
<dbReference type="GeneID" id="79933738"/>
<feature type="compositionally biased region" description="Basic and acidic residues" evidence="1">
    <location>
        <begin position="130"/>
        <end position="151"/>
    </location>
</feature>
<feature type="compositionally biased region" description="Basic and acidic residues" evidence="1">
    <location>
        <begin position="112"/>
        <end position="122"/>
    </location>
</feature>
<accession>A0A927L3X7</accession>
<dbReference type="EMBL" id="JACYXT010000003">
    <property type="protein sequence ID" value="MBD9723444.1"/>
    <property type="molecule type" value="Genomic_DNA"/>
</dbReference>